<evidence type="ECO:0000313" key="4">
    <source>
        <dbReference type="EMBL" id="PWN57519.1"/>
    </source>
</evidence>
<evidence type="ECO:0000259" key="3">
    <source>
        <dbReference type="PROSITE" id="PS51782"/>
    </source>
</evidence>
<dbReference type="SUPFAM" id="SSF51261">
    <property type="entry name" value="Duplicated hybrid motif"/>
    <property type="match status" value="1"/>
</dbReference>
<feature type="region of interest" description="Disordered" evidence="2">
    <location>
        <begin position="91"/>
        <end position="145"/>
    </location>
</feature>
<feature type="compositionally biased region" description="Pro residues" evidence="2">
    <location>
        <begin position="106"/>
        <end position="115"/>
    </location>
</feature>
<dbReference type="PANTHER" id="PTHR21666:SF263">
    <property type="entry name" value="MUREIN HYDROLASE ACTIVATOR NLPD"/>
    <property type="match status" value="1"/>
</dbReference>
<dbReference type="InterPro" id="IPR050570">
    <property type="entry name" value="Cell_wall_metabolism_enzyme"/>
</dbReference>
<comment type="caution">
    <text evidence="4">The sequence shown here is derived from an EMBL/GenBank/DDBJ whole genome shotgun (WGS) entry which is preliminary data.</text>
</comment>
<evidence type="ECO:0000313" key="5">
    <source>
        <dbReference type="Proteomes" id="UP000251800"/>
    </source>
</evidence>
<feature type="domain" description="LysM" evidence="3">
    <location>
        <begin position="41"/>
        <end position="85"/>
    </location>
</feature>
<organism evidence="4 5">
    <name type="scientific">Abyssibacter profundi</name>
    <dbReference type="NCBI Taxonomy" id="2182787"/>
    <lineage>
        <taxon>Bacteria</taxon>
        <taxon>Pseudomonadati</taxon>
        <taxon>Pseudomonadota</taxon>
        <taxon>Gammaproteobacteria</taxon>
        <taxon>Chromatiales</taxon>
        <taxon>Oceanococcaceae</taxon>
        <taxon>Abyssibacter</taxon>
    </lineage>
</organism>
<keyword evidence="5" id="KW-1185">Reference proteome</keyword>
<dbReference type="EMBL" id="QEQK01000002">
    <property type="protein sequence ID" value="PWN57519.1"/>
    <property type="molecule type" value="Genomic_DNA"/>
</dbReference>
<dbReference type="PANTHER" id="PTHR21666">
    <property type="entry name" value="PEPTIDASE-RELATED"/>
    <property type="match status" value="1"/>
</dbReference>
<gene>
    <name evidence="4" type="ORF">DEH80_02520</name>
</gene>
<dbReference type="Gene3D" id="2.70.70.10">
    <property type="entry name" value="Glucose Permease (Domain IIA)"/>
    <property type="match status" value="1"/>
</dbReference>
<dbReference type="InterPro" id="IPR018392">
    <property type="entry name" value="LysM"/>
</dbReference>
<dbReference type="OrthoDB" id="9793746at2"/>
<dbReference type="Proteomes" id="UP000251800">
    <property type="component" value="Unassembled WGS sequence"/>
</dbReference>
<reference evidence="4 5" key="1">
    <citation type="submission" date="2018-05" db="EMBL/GenBank/DDBJ databases">
        <title>Abyssibacter profundi OUC007T gen. nov., sp. nov, a marine bacterium isolated from seawater of the Mariana Trench.</title>
        <authorList>
            <person name="Zhou S."/>
        </authorList>
    </citation>
    <scope>NUCLEOTIDE SEQUENCE [LARGE SCALE GENOMIC DNA]</scope>
    <source>
        <strain evidence="4 5">OUC007</strain>
    </source>
</reference>
<dbReference type="SMART" id="SM00257">
    <property type="entry name" value="LysM"/>
    <property type="match status" value="1"/>
</dbReference>
<dbReference type="PROSITE" id="PS51782">
    <property type="entry name" value="LYSM"/>
    <property type="match status" value="1"/>
</dbReference>
<dbReference type="InterPro" id="IPR036779">
    <property type="entry name" value="LysM_dom_sf"/>
</dbReference>
<name>A0A363UQ15_9GAMM</name>
<dbReference type="GO" id="GO:0032153">
    <property type="term" value="C:cell division site"/>
    <property type="evidence" value="ECO:0007669"/>
    <property type="project" value="TreeGrafter"/>
</dbReference>
<dbReference type="Pfam" id="PF01551">
    <property type="entry name" value="Peptidase_M23"/>
    <property type="match status" value="1"/>
</dbReference>
<dbReference type="GO" id="GO:0009279">
    <property type="term" value="C:cell outer membrane"/>
    <property type="evidence" value="ECO:0007669"/>
    <property type="project" value="TreeGrafter"/>
</dbReference>
<feature type="compositionally biased region" description="Low complexity" evidence="2">
    <location>
        <begin position="91"/>
        <end position="103"/>
    </location>
</feature>
<evidence type="ECO:0000256" key="1">
    <source>
        <dbReference type="ARBA" id="ARBA00038420"/>
    </source>
</evidence>
<dbReference type="Pfam" id="PF01476">
    <property type="entry name" value="LysM"/>
    <property type="match status" value="1"/>
</dbReference>
<dbReference type="AlphaFoldDB" id="A0A363UQ15"/>
<dbReference type="InterPro" id="IPR011055">
    <property type="entry name" value="Dup_hybrid_motif"/>
</dbReference>
<protein>
    <recommendedName>
        <fullName evidence="3">LysM domain-containing protein</fullName>
    </recommendedName>
</protein>
<comment type="similarity">
    <text evidence="1">Belongs to the E.coli NlpD/Haemophilus LppB family.</text>
</comment>
<dbReference type="GO" id="GO:0004222">
    <property type="term" value="F:metalloendopeptidase activity"/>
    <property type="evidence" value="ECO:0007669"/>
    <property type="project" value="TreeGrafter"/>
</dbReference>
<dbReference type="Gene3D" id="3.10.350.10">
    <property type="entry name" value="LysM domain"/>
    <property type="match status" value="1"/>
</dbReference>
<proteinExistence type="inferred from homology"/>
<accession>A0A363UQ15</accession>
<dbReference type="CDD" id="cd12797">
    <property type="entry name" value="M23_peptidase"/>
    <property type="match status" value="1"/>
</dbReference>
<sequence>MGVPGIDRNWLAVLALGLTLLLAGCASAVRWDAPASGFAGKTYTVRSGDTLYSIAFRHQLDYRQLAQWNGIGRSYLIKPGQVLKLYASGSSPAPASGSTVARSPKPRPSSTPPARPATTTPTPRPRPAPTPRASKPALGSGQWDWPVRGPILRSYSERSKGIDIGGAVGTPIRAAAAGTVVYAGSALKGYGLLVIIKHSDAELSAYGHNRRVRVKEGQQVAKGETLAEMGLGPSKQPLLHFEIRHNGKPVNPVGLLPKS</sequence>
<evidence type="ECO:0000256" key="2">
    <source>
        <dbReference type="SAM" id="MobiDB-lite"/>
    </source>
</evidence>
<dbReference type="CDD" id="cd00118">
    <property type="entry name" value="LysM"/>
    <property type="match status" value="1"/>
</dbReference>
<dbReference type="InterPro" id="IPR016047">
    <property type="entry name" value="M23ase_b-sheet_dom"/>
</dbReference>